<reference evidence="1" key="1">
    <citation type="journal article" date="2021" name="J Fungi (Basel)">
        <title>Genomic and Metabolomic Analyses of the Marine Fungus Emericellopsis cladophorae: Insights into Saltwater Adaptability Mechanisms and Its Biosynthetic Potential.</title>
        <authorList>
            <person name="Goncalves M.F.M."/>
            <person name="Hilario S."/>
            <person name="Van de Peer Y."/>
            <person name="Esteves A.C."/>
            <person name="Alves A."/>
        </authorList>
    </citation>
    <scope>NUCLEOTIDE SEQUENCE</scope>
    <source>
        <strain evidence="1">MUM 19.33</strain>
    </source>
</reference>
<reference evidence="1" key="2">
    <citation type="submission" date="2022-07" db="EMBL/GenBank/DDBJ databases">
        <authorList>
            <person name="Goncalves M.F.M."/>
            <person name="Hilario S."/>
            <person name="Van De Peer Y."/>
            <person name="Esteves A.C."/>
            <person name="Alves A."/>
        </authorList>
    </citation>
    <scope>NUCLEOTIDE SEQUENCE</scope>
    <source>
        <strain evidence="1">MUM 19.33</strain>
    </source>
</reference>
<keyword evidence="2" id="KW-1185">Reference proteome</keyword>
<dbReference type="RefSeq" id="XP_051362774.1">
    <property type="nucleotide sequence ID" value="XM_051505869.1"/>
</dbReference>
<name>A0A9P9Y1L5_9HYPO</name>
<accession>A0A9P9Y1L5</accession>
<comment type="caution">
    <text evidence="1">The sequence shown here is derived from an EMBL/GenBank/DDBJ whole genome shotgun (WGS) entry which is preliminary data.</text>
</comment>
<dbReference type="GeneID" id="75831614"/>
<gene>
    <name evidence="1" type="ORF">J7T54_005128</name>
</gene>
<organism evidence="1 2">
    <name type="scientific">Emericellopsis cladophorae</name>
    <dbReference type="NCBI Taxonomy" id="2686198"/>
    <lineage>
        <taxon>Eukaryota</taxon>
        <taxon>Fungi</taxon>
        <taxon>Dikarya</taxon>
        <taxon>Ascomycota</taxon>
        <taxon>Pezizomycotina</taxon>
        <taxon>Sordariomycetes</taxon>
        <taxon>Hypocreomycetidae</taxon>
        <taxon>Hypocreales</taxon>
        <taxon>Bionectriaceae</taxon>
        <taxon>Emericellopsis</taxon>
    </lineage>
</organism>
<proteinExistence type="predicted"/>
<evidence type="ECO:0000313" key="1">
    <source>
        <dbReference type="EMBL" id="KAI6781918.1"/>
    </source>
</evidence>
<dbReference type="Proteomes" id="UP001055219">
    <property type="component" value="Unassembled WGS sequence"/>
</dbReference>
<evidence type="ECO:0000313" key="2">
    <source>
        <dbReference type="Proteomes" id="UP001055219"/>
    </source>
</evidence>
<dbReference type="EMBL" id="JAGIXG020000017">
    <property type="protein sequence ID" value="KAI6781918.1"/>
    <property type="molecule type" value="Genomic_DNA"/>
</dbReference>
<protein>
    <submittedName>
        <fullName evidence="1">Uncharacterized protein</fullName>
    </submittedName>
</protein>
<sequence length="131" mass="15054">MMPSQCPLKDILSCQFLSEVHFQPRANVDPLSRWFLSISAILLSWWWWSLPEKASWVPTLKTQCPPDLGPKPKLGFSRSFFVRARRHPWHIGFLFRMEPSDKVNDQCLDSVAIMGVNLCKLSAHFASELPA</sequence>
<dbReference type="AlphaFoldDB" id="A0A9P9Y1L5"/>